<dbReference type="STRING" id="7232.A0A484AMV6"/>
<dbReference type="AlphaFoldDB" id="A0A484AMV6"/>
<dbReference type="PANTHER" id="PTHR33332">
    <property type="entry name" value="REVERSE TRANSCRIPTASE DOMAIN-CONTAINING PROTEIN"/>
    <property type="match status" value="1"/>
</dbReference>
<dbReference type="OMA" id="RFSTHRT"/>
<name>A0A484AMV6_DRONA</name>
<evidence type="ECO:0000313" key="2">
    <source>
        <dbReference type="EMBL" id="TDG38136.1"/>
    </source>
</evidence>
<proteinExistence type="predicted"/>
<accession>A0A484AMV6</accession>
<dbReference type="InterPro" id="IPR000477">
    <property type="entry name" value="RT_dom"/>
</dbReference>
<keyword evidence="3" id="KW-1185">Reference proteome</keyword>
<evidence type="ECO:0000313" key="3">
    <source>
        <dbReference type="Proteomes" id="UP000295192"/>
    </source>
</evidence>
<reference evidence="2 3" key="1">
    <citation type="journal article" date="2019" name="J. Hered.">
        <title>An Improved Genome Assembly for Drosophila navojoa, the Basal Species in the mojavensis Cluster.</title>
        <authorList>
            <person name="Vanderlinde T."/>
            <person name="Dupim E.G."/>
            <person name="Nazario-Yepiz N.O."/>
            <person name="Carvalho A.B."/>
        </authorList>
    </citation>
    <scope>NUCLEOTIDE SEQUENCE [LARGE SCALE GENOMIC DNA]</scope>
    <source>
        <strain evidence="2">Navoj_Jal97</strain>
        <tissue evidence="2">Whole organism</tissue>
    </source>
</reference>
<feature type="domain" description="Reverse transcriptase" evidence="1">
    <location>
        <begin position="1"/>
        <end position="92"/>
    </location>
</feature>
<organism evidence="2 3">
    <name type="scientific">Drosophila navojoa</name>
    <name type="common">Fruit fly</name>
    <dbReference type="NCBI Taxonomy" id="7232"/>
    <lineage>
        <taxon>Eukaryota</taxon>
        <taxon>Metazoa</taxon>
        <taxon>Ecdysozoa</taxon>
        <taxon>Arthropoda</taxon>
        <taxon>Hexapoda</taxon>
        <taxon>Insecta</taxon>
        <taxon>Pterygota</taxon>
        <taxon>Neoptera</taxon>
        <taxon>Endopterygota</taxon>
        <taxon>Diptera</taxon>
        <taxon>Brachycera</taxon>
        <taxon>Muscomorpha</taxon>
        <taxon>Ephydroidea</taxon>
        <taxon>Drosophilidae</taxon>
        <taxon>Drosophila</taxon>
    </lineage>
</organism>
<dbReference type="PROSITE" id="PS50878">
    <property type="entry name" value="RT_POL"/>
    <property type="match status" value="1"/>
</dbReference>
<dbReference type="EMBL" id="LSRL02010587">
    <property type="protein sequence ID" value="TDG38136.1"/>
    <property type="molecule type" value="Genomic_DNA"/>
</dbReference>
<protein>
    <recommendedName>
        <fullName evidence="1">Reverse transcriptase domain-containing protein</fullName>
    </recommendedName>
</protein>
<evidence type="ECO:0000259" key="1">
    <source>
        <dbReference type="PROSITE" id="PS50878"/>
    </source>
</evidence>
<sequence length="116" mass="12964">MPLPPSNSDMLIATYADDTAILSRNKSPEAASSQMQVYLQDLNRWLTRWSIGINAQKSTHITFATRRGACPEVTLGAPIPRANKVKYLGVTLDKRLTYGPHITETAKKCKYKLKKT</sequence>
<comment type="caution">
    <text evidence="2">The sequence shown here is derived from an EMBL/GenBank/DDBJ whole genome shotgun (WGS) entry which is preliminary data.</text>
</comment>
<gene>
    <name evidence="2" type="ORF">AWZ03_015442</name>
</gene>
<dbReference type="Proteomes" id="UP000295192">
    <property type="component" value="Unassembled WGS sequence"/>
</dbReference>
<dbReference type="Pfam" id="PF00078">
    <property type="entry name" value="RVT_1"/>
    <property type="match status" value="1"/>
</dbReference>